<evidence type="ECO:0000256" key="5">
    <source>
        <dbReference type="ARBA" id="ARBA00022605"/>
    </source>
</evidence>
<accession>A0A3N5APN4</accession>
<feature type="binding site" evidence="10 11">
    <location>
        <begin position="516"/>
        <end position="517"/>
    </location>
    <ligand>
        <name>5-methyltetrahydropteroyltri-L-glutamate</name>
        <dbReference type="ChEBI" id="CHEBI:58207"/>
    </ligand>
</feature>
<dbReference type="OrthoDB" id="244285at2"/>
<evidence type="ECO:0000256" key="13">
    <source>
        <dbReference type="PIRSR" id="PIRSR000382-3"/>
    </source>
</evidence>
<dbReference type="UniPathway" id="UPA00051">
    <property type="reaction ID" value="UER00082"/>
</dbReference>
<keyword evidence="9 10" id="KW-0486">Methionine biosynthesis</keyword>
<dbReference type="Proteomes" id="UP000282654">
    <property type="component" value="Unassembled WGS sequence"/>
</dbReference>
<keyword evidence="7 10" id="KW-0479">Metal-binding</keyword>
<evidence type="ECO:0000256" key="10">
    <source>
        <dbReference type="HAMAP-Rule" id="MF_00172"/>
    </source>
</evidence>
<dbReference type="InterPro" id="IPR002629">
    <property type="entry name" value="Met_Synth_C/arc"/>
</dbReference>
<dbReference type="CDD" id="cd03312">
    <property type="entry name" value="CIMS_N_terminal_like"/>
    <property type="match status" value="1"/>
</dbReference>
<keyword evidence="10" id="KW-0677">Repeat</keyword>
<dbReference type="PIRSF" id="PIRSF000382">
    <property type="entry name" value="MeTrfase_B12_ind"/>
    <property type="match status" value="1"/>
</dbReference>
<evidence type="ECO:0000259" key="15">
    <source>
        <dbReference type="Pfam" id="PF08267"/>
    </source>
</evidence>
<feature type="binding site" evidence="11">
    <location>
        <position position="116"/>
    </location>
    <ligand>
        <name>5-methyltetrahydropteroyltri-L-glutamate</name>
        <dbReference type="ChEBI" id="CHEBI:58207"/>
    </ligand>
</feature>
<keyword evidence="17" id="KW-1185">Reference proteome</keyword>
<organism evidence="16 17">
    <name type="scientific">Thermodesulfitimonas autotrophica</name>
    <dbReference type="NCBI Taxonomy" id="1894989"/>
    <lineage>
        <taxon>Bacteria</taxon>
        <taxon>Bacillati</taxon>
        <taxon>Bacillota</taxon>
        <taxon>Clostridia</taxon>
        <taxon>Thermoanaerobacterales</taxon>
        <taxon>Thermoanaerobacteraceae</taxon>
        <taxon>Thermodesulfitimonas</taxon>
    </lineage>
</organism>
<sequence length="773" mass="86623">MLVTNLGYPRIGRQRELKRLLESYWEGRCSTAELIDGAQATEEANWRRQLKLGIELLPVGDFSLYDHVLDTAVMFGLIPARFKPLSQNGGLDLYFALARGTEDAPALAMRKWFDTNYHYLVPEWDPETQPVLSRNLPLDAFRRAQRRLGTAGKPVVLGPFTFVKLSRVTNWQRALEAMVPPYAQMLQEMEAAGVEWVQVDEPALVCDVTAAELKALTATYTELARPLKNLKLILQTYFGSANWFSHLITLPVAGIGLDFVRGRRGNLANLEHYGFPPGKVLGAGIVDGRNVWRTNIEEALRLLEKLQSFVPRERLWLQPSCSLLHLPLSTAGEDSLPPALREALAFADERLAELRLLKRALAEGTGVVAAEISAANRALRALETMDHRRIPAVRARVAALKEEDFSRPTPFSERKELQKRRLGLPPLPTTTIGSFPQTPDLRAARARFRRGELGRQEYQALIREKIAAWIRLQERLGLDLLVHGEFERSDMVEYFAARLPGFALTTNGWVQSYGSRCVKPPILYGDVWRSQPLTVAETTYAQSLTSKPVKAILTGPVTFLKWSFVREDLSEQEVAYQLALVIRDEIRDLEREGIAAIQIDEPAFREGLPLRARDRERYLYWAVTAFRLATAGAGPETQIHTHMCYSEFGDIIHAIEGLDADVISLEAARSGAGVLAAFREAGYRRDIGLGVFDVHSPHPPEEEAMARLLREALRVFAAEQLWVNPDCGLKTRREEEAVTALERMVAVARRLRAALAPERHGKQNGPSKGAIGS</sequence>
<feature type="binding site" evidence="10">
    <location>
        <position position="485"/>
    </location>
    <ligand>
        <name>L-homocysteine</name>
        <dbReference type="ChEBI" id="CHEBI:58199"/>
    </ligand>
</feature>
<feature type="domain" description="Cobalamin-independent methionine synthase MetE N-terminal" evidence="15">
    <location>
        <begin position="4"/>
        <end position="309"/>
    </location>
</feature>
<dbReference type="EMBL" id="RKRE01000002">
    <property type="protein sequence ID" value="RPF46824.1"/>
    <property type="molecule type" value="Genomic_DNA"/>
</dbReference>
<evidence type="ECO:0000256" key="7">
    <source>
        <dbReference type="ARBA" id="ARBA00022723"/>
    </source>
</evidence>
<comment type="function">
    <text evidence="1 10">Catalyzes the transfer of a methyl group from 5-methyltetrahydrofolate to homocysteine resulting in methionine formation.</text>
</comment>
<dbReference type="RefSeq" id="WP_123929167.1">
    <property type="nucleotide sequence ID" value="NZ_RKRE01000002.1"/>
</dbReference>
<feature type="binding site" evidence="10">
    <location>
        <position position="642"/>
    </location>
    <ligand>
        <name>Zn(2+)</name>
        <dbReference type="ChEBI" id="CHEBI:29105"/>
        <note>catalytic</note>
    </ligand>
</feature>
<comment type="cofactor">
    <cofactor evidence="12">
        <name>Zn(2+)</name>
        <dbReference type="ChEBI" id="CHEBI:29105"/>
    </cofactor>
    <text evidence="12">Binds 2 Zn(2+) ions per subunit.</text>
</comment>
<evidence type="ECO:0000259" key="14">
    <source>
        <dbReference type="Pfam" id="PF01717"/>
    </source>
</evidence>
<feature type="binding site" evidence="10">
    <location>
        <position position="644"/>
    </location>
    <ligand>
        <name>Zn(2+)</name>
        <dbReference type="ChEBI" id="CHEBI:29105"/>
        <note>catalytic</note>
    </ligand>
</feature>
<protein>
    <recommendedName>
        <fullName evidence="10">5-methyltetrahydropteroyltriglutamate--homocysteine methyltransferase</fullName>
        <ecNumber evidence="10">2.1.1.14</ecNumber>
    </recommendedName>
    <alternativeName>
        <fullName evidence="10">Cobalamin-independent methionine synthase</fullName>
    </alternativeName>
    <alternativeName>
        <fullName evidence="10">Methionine synthase, vitamin-B12 independent isozyme</fullName>
    </alternativeName>
</protein>
<reference evidence="16 17" key="1">
    <citation type="submission" date="2018-11" db="EMBL/GenBank/DDBJ databases">
        <title>Genomic Encyclopedia of Type Strains, Phase IV (KMG-IV): sequencing the most valuable type-strain genomes for metagenomic binning, comparative biology and taxonomic classification.</title>
        <authorList>
            <person name="Goeker M."/>
        </authorList>
    </citation>
    <scope>NUCLEOTIDE SEQUENCE [LARGE SCALE GENOMIC DNA]</scope>
    <source>
        <strain evidence="16 17">DSM 102936</strain>
    </source>
</reference>
<feature type="binding site" evidence="10 11">
    <location>
        <position position="485"/>
    </location>
    <ligand>
        <name>L-methionine</name>
        <dbReference type="ChEBI" id="CHEBI:57844"/>
    </ligand>
</feature>
<name>A0A3N5APN4_9THEO</name>
<feature type="binding site" evidence="10">
    <location>
        <position position="727"/>
    </location>
    <ligand>
        <name>Zn(2+)</name>
        <dbReference type="ChEBI" id="CHEBI:29105"/>
        <note>catalytic</note>
    </ligand>
</feature>
<evidence type="ECO:0000256" key="8">
    <source>
        <dbReference type="ARBA" id="ARBA00022833"/>
    </source>
</evidence>
<gene>
    <name evidence="10" type="primary">metE</name>
    <name evidence="16" type="ORF">EDD75_1083</name>
</gene>
<feature type="binding site" evidence="10 11">
    <location>
        <begin position="432"/>
        <end position="434"/>
    </location>
    <ligand>
        <name>L-homocysteine</name>
        <dbReference type="ChEBI" id="CHEBI:58199"/>
    </ligand>
</feature>
<feature type="binding site" evidence="10 11">
    <location>
        <position position="600"/>
    </location>
    <ligand>
        <name>L-homocysteine</name>
        <dbReference type="ChEBI" id="CHEBI:58199"/>
    </ligand>
</feature>
<evidence type="ECO:0000256" key="6">
    <source>
        <dbReference type="ARBA" id="ARBA00022679"/>
    </source>
</evidence>
<dbReference type="InterPro" id="IPR013215">
    <property type="entry name" value="Cbl-indep_Met_Synth_N"/>
</dbReference>
<feature type="binding site" evidence="10 11">
    <location>
        <position position="562"/>
    </location>
    <ligand>
        <name>5-methyltetrahydropteroyltri-L-glutamate</name>
        <dbReference type="ChEBI" id="CHEBI:58207"/>
    </ligand>
</feature>
<comment type="catalytic activity">
    <reaction evidence="10">
        <text>5-methyltetrahydropteroyltri-L-glutamate + L-homocysteine = tetrahydropteroyltri-L-glutamate + L-methionine</text>
        <dbReference type="Rhea" id="RHEA:21196"/>
        <dbReference type="ChEBI" id="CHEBI:57844"/>
        <dbReference type="ChEBI" id="CHEBI:58140"/>
        <dbReference type="ChEBI" id="CHEBI:58199"/>
        <dbReference type="ChEBI" id="CHEBI:58207"/>
        <dbReference type="EC" id="2.1.1.14"/>
    </reaction>
</comment>
<feature type="binding site" evidence="12">
    <location>
        <position position="727"/>
    </location>
    <ligand>
        <name>Zn(2+)</name>
        <dbReference type="ChEBI" id="CHEBI:29105"/>
        <label>1</label>
        <note>catalytic</note>
    </ligand>
</feature>
<feature type="binding site" evidence="12">
    <location>
        <position position="644"/>
    </location>
    <ligand>
        <name>Zn(2+)</name>
        <dbReference type="ChEBI" id="CHEBI:29105"/>
        <label>1</label>
        <note>catalytic</note>
    </ligand>
</feature>
<keyword evidence="8 10" id="KW-0862">Zinc</keyword>
<dbReference type="SUPFAM" id="SSF51726">
    <property type="entry name" value="UROD/MetE-like"/>
    <property type="match status" value="2"/>
</dbReference>
<feature type="active site" description="Proton donor" evidence="10 13">
    <location>
        <position position="695"/>
    </location>
</feature>
<dbReference type="CDD" id="cd03311">
    <property type="entry name" value="CIMS_C_terminal_like"/>
    <property type="match status" value="1"/>
</dbReference>
<evidence type="ECO:0000256" key="9">
    <source>
        <dbReference type="ARBA" id="ARBA00023167"/>
    </source>
</evidence>
<evidence type="ECO:0000313" key="17">
    <source>
        <dbReference type="Proteomes" id="UP000282654"/>
    </source>
</evidence>
<dbReference type="EC" id="2.1.1.14" evidence="10"/>
<feature type="binding site" evidence="10">
    <location>
        <position position="666"/>
    </location>
    <ligand>
        <name>Zn(2+)</name>
        <dbReference type="ChEBI" id="CHEBI:29105"/>
        <note>catalytic</note>
    </ligand>
</feature>
<dbReference type="InterPro" id="IPR038071">
    <property type="entry name" value="UROD/MetE-like_sf"/>
</dbReference>
<dbReference type="HAMAP" id="MF_00172">
    <property type="entry name" value="Meth_synth"/>
    <property type="match status" value="1"/>
</dbReference>
<dbReference type="GO" id="GO:0032259">
    <property type="term" value="P:methylation"/>
    <property type="evidence" value="ECO:0007669"/>
    <property type="project" value="UniProtKB-KW"/>
</dbReference>
<dbReference type="Pfam" id="PF01717">
    <property type="entry name" value="Meth_synt_2"/>
    <property type="match status" value="1"/>
</dbReference>
<feature type="binding site" evidence="12">
    <location>
        <position position="666"/>
    </location>
    <ligand>
        <name>Zn(2+)</name>
        <dbReference type="ChEBI" id="CHEBI:29105"/>
        <label>1</label>
        <note>catalytic</note>
    </ligand>
</feature>
<dbReference type="Pfam" id="PF08267">
    <property type="entry name" value="Meth_synt_1"/>
    <property type="match status" value="1"/>
</dbReference>
<comment type="pathway">
    <text evidence="2 10">Amino-acid biosynthesis; L-methionine biosynthesis via de novo pathway; L-methionine from L-homocysteine (MetE route): step 1/1.</text>
</comment>
<feature type="binding site" evidence="10 11">
    <location>
        <begin position="432"/>
        <end position="434"/>
    </location>
    <ligand>
        <name>L-methionine</name>
        <dbReference type="ChEBI" id="CHEBI:57844"/>
    </ligand>
</feature>
<dbReference type="Gene3D" id="3.20.20.210">
    <property type="match status" value="2"/>
</dbReference>
<dbReference type="GO" id="GO:0009086">
    <property type="term" value="P:methionine biosynthetic process"/>
    <property type="evidence" value="ECO:0007669"/>
    <property type="project" value="UniProtKB-UniRule"/>
</dbReference>
<comment type="cofactor">
    <cofactor evidence="10">
        <name>Zn(2+)</name>
        <dbReference type="ChEBI" id="CHEBI:29105"/>
    </cofactor>
    <text evidence="10">Binds 1 zinc ion per subunit.</text>
</comment>
<evidence type="ECO:0000256" key="3">
    <source>
        <dbReference type="ARBA" id="ARBA00009553"/>
    </source>
</evidence>
<feature type="binding site" evidence="10">
    <location>
        <position position="606"/>
    </location>
    <ligand>
        <name>5-methyltetrahydropteroyltri-L-glutamate</name>
        <dbReference type="ChEBI" id="CHEBI:58207"/>
    </ligand>
</feature>
<keyword evidence="5 10" id="KW-0028">Amino-acid biosynthesis</keyword>
<comment type="caution">
    <text evidence="16">The sequence shown here is derived from an EMBL/GenBank/DDBJ whole genome shotgun (WGS) entry which is preliminary data.</text>
</comment>
<feature type="domain" description="Cobalamin-independent methionine synthase MetE C-terminal/archaeal" evidence="14">
    <location>
        <begin position="427"/>
        <end position="749"/>
    </location>
</feature>
<proteinExistence type="inferred from homology"/>
<dbReference type="AlphaFoldDB" id="A0A3N5APN4"/>
<feature type="binding site" evidence="10">
    <location>
        <begin position="15"/>
        <end position="18"/>
    </location>
    <ligand>
        <name>5-methyltetrahydropteroyltri-L-glutamate</name>
        <dbReference type="ChEBI" id="CHEBI:58207"/>
    </ligand>
</feature>
<evidence type="ECO:0000313" key="16">
    <source>
        <dbReference type="EMBL" id="RPF46824.1"/>
    </source>
</evidence>
<feature type="binding site" evidence="12">
    <location>
        <position position="642"/>
    </location>
    <ligand>
        <name>Zn(2+)</name>
        <dbReference type="ChEBI" id="CHEBI:29105"/>
        <label>1</label>
        <note>catalytic</note>
    </ligand>
</feature>
<feature type="binding site" evidence="11">
    <location>
        <position position="18"/>
    </location>
    <ligand>
        <name>5-methyltetrahydropteroyltri-L-glutamate</name>
        <dbReference type="ChEBI" id="CHEBI:58207"/>
    </ligand>
</feature>
<keyword evidence="4 10" id="KW-0489">Methyltransferase</keyword>
<dbReference type="NCBIfam" id="NF003556">
    <property type="entry name" value="PRK05222.1"/>
    <property type="match status" value="1"/>
</dbReference>
<evidence type="ECO:0000256" key="4">
    <source>
        <dbReference type="ARBA" id="ARBA00022603"/>
    </source>
</evidence>
<evidence type="ECO:0000256" key="12">
    <source>
        <dbReference type="PIRSR" id="PIRSR000382-2"/>
    </source>
</evidence>
<feature type="binding site" evidence="10">
    <location>
        <position position="111"/>
    </location>
    <ligand>
        <name>5-methyltetrahydropteroyltri-L-glutamate</name>
        <dbReference type="ChEBI" id="CHEBI:58207"/>
    </ligand>
</feature>
<comment type="similarity">
    <text evidence="3 10">Belongs to the vitamin-B12 independent methionine synthase family.</text>
</comment>
<keyword evidence="6 10" id="KW-0808">Transferase</keyword>
<evidence type="ECO:0000256" key="1">
    <source>
        <dbReference type="ARBA" id="ARBA00002777"/>
    </source>
</evidence>
<dbReference type="NCBIfam" id="TIGR01371">
    <property type="entry name" value="met_syn_B12ind"/>
    <property type="match status" value="1"/>
</dbReference>
<feature type="binding site" evidence="10 11">
    <location>
        <position position="600"/>
    </location>
    <ligand>
        <name>L-methionine</name>
        <dbReference type="ChEBI" id="CHEBI:57844"/>
    </ligand>
</feature>
<evidence type="ECO:0000256" key="2">
    <source>
        <dbReference type="ARBA" id="ARBA00004681"/>
    </source>
</evidence>
<evidence type="ECO:0000256" key="11">
    <source>
        <dbReference type="PIRSR" id="PIRSR000382-1"/>
    </source>
</evidence>
<dbReference type="GO" id="GO:0003871">
    <property type="term" value="F:5-methyltetrahydropteroyltriglutamate-homocysteine S-methyltransferase activity"/>
    <property type="evidence" value="ECO:0007669"/>
    <property type="project" value="UniProtKB-UniRule"/>
</dbReference>
<dbReference type="PANTHER" id="PTHR30519">
    <property type="entry name" value="5-METHYLTETRAHYDROPTEROYLTRIGLUTAMATE--HOMOCYSTEINE METHYLTRANSFERASE"/>
    <property type="match status" value="1"/>
</dbReference>
<dbReference type="InterPro" id="IPR006276">
    <property type="entry name" value="Cobalamin-indep_Met_synthase"/>
</dbReference>
<feature type="binding site" evidence="12">
    <location>
        <position position="653"/>
    </location>
    <ligand>
        <name>Zn(2+)</name>
        <dbReference type="ChEBI" id="CHEBI:29105"/>
        <label>1</label>
        <note>catalytic</note>
    </ligand>
</feature>
<dbReference type="GO" id="GO:0008270">
    <property type="term" value="F:zinc ion binding"/>
    <property type="evidence" value="ECO:0007669"/>
    <property type="project" value="InterPro"/>
</dbReference>